<keyword evidence="3" id="KW-1185">Reference proteome</keyword>
<feature type="domain" description="Mycothiol-dependent maleylpyruvate isomerase metal-binding" evidence="1">
    <location>
        <begin position="13"/>
        <end position="121"/>
    </location>
</feature>
<dbReference type="EMBL" id="JAUSQU010000001">
    <property type="protein sequence ID" value="MDP9841336.1"/>
    <property type="molecule type" value="Genomic_DNA"/>
</dbReference>
<dbReference type="SUPFAM" id="SSF109854">
    <property type="entry name" value="DinB/YfiT-like putative metalloenzymes"/>
    <property type="match status" value="1"/>
</dbReference>
<organism evidence="2 3">
    <name type="scientific">Streptosporangium lutulentum</name>
    <dbReference type="NCBI Taxonomy" id="1461250"/>
    <lineage>
        <taxon>Bacteria</taxon>
        <taxon>Bacillati</taxon>
        <taxon>Actinomycetota</taxon>
        <taxon>Actinomycetes</taxon>
        <taxon>Streptosporangiales</taxon>
        <taxon>Streptosporangiaceae</taxon>
        <taxon>Streptosporangium</taxon>
    </lineage>
</organism>
<accession>A0ABT9Q3M4</accession>
<dbReference type="Pfam" id="PF11716">
    <property type="entry name" value="MDMPI_N"/>
    <property type="match status" value="1"/>
</dbReference>
<comment type="caution">
    <text evidence="2">The sequence shown here is derived from an EMBL/GenBank/DDBJ whole genome shotgun (WGS) entry which is preliminary data.</text>
</comment>
<sequence>MDRDEIFSWVKDERLSLADFLDELDDHEWKAASLCPGWTTHDVAAHLTTSARTVSMPAAILDTARGVIRARGDFNRMIADQARERAARFGPAELVARFRETAGSPLRDPGSRPLDPLVDALVHGQDVARPLGRVREMPAERVIAALGRVLGTGFYGAPKRLRGTRLVATDLDWSAGEGPDEVRGPVGDLLLLATGRAAGLAGVSGPGVGRIAAALQAVVPGTS</sequence>
<dbReference type="NCBIfam" id="TIGR03083">
    <property type="entry name" value="maleylpyruvate isomerase family mycothiol-dependent enzyme"/>
    <property type="match status" value="1"/>
</dbReference>
<protein>
    <submittedName>
        <fullName evidence="2">Uncharacterized protein (TIGR03083 family)</fullName>
    </submittedName>
</protein>
<dbReference type="InterPro" id="IPR024344">
    <property type="entry name" value="MDMPI_metal-binding"/>
</dbReference>
<evidence type="ECO:0000313" key="2">
    <source>
        <dbReference type="EMBL" id="MDP9841336.1"/>
    </source>
</evidence>
<dbReference type="Proteomes" id="UP001225356">
    <property type="component" value="Unassembled WGS sequence"/>
</dbReference>
<gene>
    <name evidence="2" type="ORF">J2853_000547</name>
</gene>
<dbReference type="RefSeq" id="WP_307554572.1">
    <property type="nucleotide sequence ID" value="NZ_JAUSQU010000001.1"/>
</dbReference>
<reference evidence="2 3" key="1">
    <citation type="submission" date="2023-07" db="EMBL/GenBank/DDBJ databases">
        <title>Sequencing the genomes of 1000 actinobacteria strains.</title>
        <authorList>
            <person name="Klenk H.-P."/>
        </authorList>
    </citation>
    <scope>NUCLEOTIDE SEQUENCE [LARGE SCALE GENOMIC DNA]</scope>
    <source>
        <strain evidence="2 3">DSM 46740</strain>
    </source>
</reference>
<evidence type="ECO:0000259" key="1">
    <source>
        <dbReference type="Pfam" id="PF11716"/>
    </source>
</evidence>
<dbReference type="InterPro" id="IPR034660">
    <property type="entry name" value="DinB/YfiT-like"/>
</dbReference>
<name>A0ABT9Q3M4_9ACTN</name>
<dbReference type="Gene3D" id="1.20.120.450">
    <property type="entry name" value="dinb family like domain"/>
    <property type="match status" value="1"/>
</dbReference>
<dbReference type="InterPro" id="IPR017517">
    <property type="entry name" value="Maleyloyr_isom"/>
</dbReference>
<evidence type="ECO:0000313" key="3">
    <source>
        <dbReference type="Proteomes" id="UP001225356"/>
    </source>
</evidence>
<proteinExistence type="predicted"/>